<evidence type="ECO:0000313" key="7">
    <source>
        <dbReference type="Proteomes" id="UP001168877"/>
    </source>
</evidence>
<feature type="domain" description="SBP-type" evidence="5">
    <location>
        <begin position="29"/>
        <end position="106"/>
    </location>
</feature>
<dbReference type="Proteomes" id="UP001168877">
    <property type="component" value="Unassembled WGS sequence"/>
</dbReference>
<dbReference type="SUPFAM" id="SSF103612">
    <property type="entry name" value="SBT domain"/>
    <property type="match status" value="1"/>
</dbReference>
<dbReference type="GO" id="GO:0005634">
    <property type="term" value="C:nucleus"/>
    <property type="evidence" value="ECO:0007669"/>
    <property type="project" value="InterPro"/>
</dbReference>
<keyword evidence="7" id="KW-1185">Reference proteome</keyword>
<dbReference type="PANTHER" id="PTHR31251:SF197">
    <property type="entry name" value="SQUAMOSA PROMOTER-BINDING-LIKE PROTEIN 16"/>
    <property type="match status" value="1"/>
</dbReference>
<protein>
    <recommendedName>
        <fullName evidence="5">SBP-type domain-containing protein</fullName>
    </recommendedName>
</protein>
<keyword evidence="3" id="KW-0862">Zinc</keyword>
<dbReference type="GO" id="GO:0008270">
    <property type="term" value="F:zinc ion binding"/>
    <property type="evidence" value="ECO:0007669"/>
    <property type="project" value="UniProtKB-KW"/>
</dbReference>
<reference evidence="6" key="2">
    <citation type="submission" date="2023-06" db="EMBL/GenBank/DDBJ databases">
        <authorList>
            <person name="Swenson N.G."/>
            <person name="Wegrzyn J.L."/>
            <person name="Mcevoy S.L."/>
        </authorList>
    </citation>
    <scope>NUCLEOTIDE SEQUENCE</scope>
    <source>
        <strain evidence="6">NS2018</strain>
        <tissue evidence="6">Leaf</tissue>
    </source>
</reference>
<evidence type="ECO:0000256" key="2">
    <source>
        <dbReference type="ARBA" id="ARBA00022771"/>
    </source>
</evidence>
<gene>
    <name evidence="6" type="ORF">LWI29_024578</name>
</gene>
<dbReference type="PROSITE" id="PS51141">
    <property type="entry name" value="ZF_SBP"/>
    <property type="match status" value="1"/>
</dbReference>
<dbReference type="InterPro" id="IPR044817">
    <property type="entry name" value="SBP-like"/>
</dbReference>
<keyword evidence="2 4" id="KW-0863">Zinc-finger</keyword>
<dbReference type="Gene3D" id="4.10.1100.10">
    <property type="entry name" value="Transcription factor, SBP-box domain"/>
    <property type="match status" value="1"/>
</dbReference>
<accession>A0AA39RRB6</accession>
<dbReference type="InterPro" id="IPR036893">
    <property type="entry name" value="SBP_sf"/>
</dbReference>
<proteinExistence type="predicted"/>
<evidence type="ECO:0000313" key="6">
    <source>
        <dbReference type="EMBL" id="KAK0579323.1"/>
    </source>
</evidence>
<evidence type="ECO:0000259" key="5">
    <source>
        <dbReference type="PROSITE" id="PS51141"/>
    </source>
</evidence>
<name>A0AA39RRB6_ACESA</name>
<dbReference type="PANTHER" id="PTHR31251">
    <property type="entry name" value="SQUAMOSA PROMOTER-BINDING-LIKE PROTEIN 4"/>
    <property type="match status" value="1"/>
</dbReference>
<organism evidence="6 7">
    <name type="scientific">Acer saccharum</name>
    <name type="common">Sugar maple</name>
    <dbReference type="NCBI Taxonomy" id="4024"/>
    <lineage>
        <taxon>Eukaryota</taxon>
        <taxon>Viridiplantae</taxon>
        <taxon>Streptophyta</taxon>
        <taxon>Embryophyta</taxon>
        <taxon>Tracheophyta</taxon>
        <taxon>Spermatophyta</taxon>
        <taxon>Magnoliopsida</taxon>
        <taxon>eudicotyledons</taxon>
        <taxon>Gunneridae</taxon>
        <taxon>Pentapetalae</taxon>
        <taxon>rosids</taxon>
        <taxon>malvids</taxon>
        <taxon>Sapindales</taxon>
        <taxon>Sapindaceae</taxon>
        <taxon>Hippocastanoideae</taxon>
        <taxon>Acereae</taxon>
        <taxon>Acer</taxon>
    </lineage>
</organism>
<reference evidence="6" key="1">
    <citation type="journal article" date="2022" name="Plant J.">
        <title>Strategies of tolerance reflected in two North American maple genomes.</title>
        <authorList>
            <person name="McEvoy S.L."/>
            <person name="Sezen U.U."/>
            <person name="Trouern-Trend A."/>
            <person name="McMahon S.M."/>
            <person name="Schaberg P.G."/>
            <person name="Yang J."/>
            <person name="Wegrzyn J.L."/>
            <person name="Swenson N.G."/>
        </authorList>
    </citation>
    <scope>NUCLEOTIDE SEQUENCE</scope>
    <source>
        <strain evidence="6">NS2018</strain>
    </source>
</reference>
<keyword evidence="1" id="KW-0479">Metal-binding</keyword>
<dbReference type="Pfam" id="PF03110">
    <property type="entry name" value="SBP"/>
    <property type="match status" value="1"/>
</dbReference>
<dbReference type="InterPro" id="IPR004333">
    <property type="entry name" value="SBP_dom"/>
</dbReference>
<evidence type="ECO:0000256" key="1">
    <source>
        <dbReference type="ARBA" id="ARBA00022723"/>
    </source>
</evidence>
<evidence type="ECO:0000256" key="3">
    <source>
        <dbReference type="ARBA" id="ARBA00022833"/>
    </source>
</evidence>
<sequence>MMTMLWVGLGFGEDDKKNKKGKKGSSSASPCCQVENCTADMSDAKRYHRRHKVCENHAKLLLFVLLVSNNVFASNVAGSMKYQSLMKPKGVAVGVWLDTTNAAGKVQLSYTREKALTNQKDIVSSYS</sequence>
<comment type="caution">
    <text evidence="6">The sequence shown here is derived from an EMBL/GenBank/DDBJ whole genome shotgun (WGS) entry which is preliminary data.</text>
</comment>
<dbReference type="GO" id="GO:0003677">
    <property type="term" value="F:DNA binding"/>
    <property type="evidence" value="ECO:0007669"/>
    <property type="project" value="InterPro"/>
</dbReference>
<evidence type="ECO:0000256" key="4">
    <source>
        <dbReference type="PROSITE-ProRule" id="PRU00470"/>
    </source>
</evidence>
<dbReference type="EMBL" id="JAUESC010000385">
    <property type="protein sequence ID" value="KAK0579323.1"/>
    <property type="molecule type" value="Genomic_DNA"/>
</dbReference>
<dbReference type="AlphaFoldDB" id="A0AA39RRB6"/>